<evidence type="ECO:0000313" key="1">
    <source>
        <dbReference type="EMBL" id="EZP81403.1"/>
    </source>
</evidence>
<dbReference type="SUPFAM" id="SSF56935">
    <property type="entry name" value="Porins"/>
    <property type="match status" value="1"/>
</dbReference>
<dbReference type="InterPro" id="IPR010870">
    <property type="entry name" value="Porin_O/P"/>
</dbReference>
<dbReference type="AlphaFoldDB" id="A0A031JX89"/>
<dbReference type="STRING" id="158500.BES08_09965"/>
<dbReference type="InterPro" id="IPR023614">
    <property type="entry name" value="Porin_dom_sf"/>
</dbReference>
<dbReference type="eggNOG" id="COG3746">
    <property type="taxonomic scope" value="Bacteria"/>
</dbReference>
<gene>
    <name evidence="1" type="ORF">BV97_02620</name>
</gene>
<organism evidence="1 2">
    <name type="scientific">Novosphingobium resinovorum</name>
    <dbReference type="NCBI Taxonomy" id="158500"/>
    <lineage>
        <taxon>Bacteria</taxon>
        <taxon>Pseudomonadati</taxon>
        <taxon>Pseudomonadota</taxon>
        <taxon>Alphaproteobacteria</taxon>
        <taxon>Sphingomonadales</taxon>
        <taxon>Sphingomonadaceae</taxon>
        <taxon>Novosphingobium</taxon>
    </lineage>
</organism>
<name>A0A031JX89_9SPHN</name>
<dbReference type="Proteomes" id="UP000024329">
    <property type="component" value="Unassembled WGS sequence"/>
</dbReference>
<sequence>MSFNRHFEDILATRKTPDSLREKPTPMRTFAAGTAMALVMTTMAVPAFAHPANGEDAEALRTEVRALRARLEALERRLGSTPDVQTAATDSVTRQTNTSAPILAATTDPIVKSDDETAIAWKGSPQFTQGGKAFKVKGRIQADAGFVSAPGGLDDRGLGFSSEMRRLRLGGEGSLTRNLSYKLEFELSDNAVDLVDTFITYRNGPWQVQIGNQNAFWSLDELTGDTSGSVMERAAFTDAFNFERRLGLGMQYGKGPWIAQLGVFTDDPTSLANSTDGVNGGDENNSYSVDGRLVFAPRLGKIQLHLAGSAHWRRLGRLAEASTRYRQRPYAHGTNTRLIGTPAMNVEDETMYGAEMAAISGRWWGAAEYYHLAADRVGLPTVGFQGAYGEVGYFLTEGDSRGYKGGIFTTNAPAHPLDKDGPGSIQVALRYDWLDLNDRDIRGGTQNGYIAALVWSPIQYLRFNVNYALMRYNGAAALPSGERSYDANVVGTRFELDF</sequence>
<comment type="caution">
    <text evidence="1">The sequence shown here is derived from an EMBL/GenBank/DDBJ whole genome shotgun (WGS) entry which is preliminary data.</text>
</comment>
<dbReference type="Pfam" id="PF07396">
    <property type="entry name" value="Porin_O_P"/>
    <property type="match status" value="1"/>
</dbReference>
<accession>A0A031JX89</accession>
<protein>
    <submittedName>
        <fullName evidence="1">Phosphate-selective porin</fullName>
    </submittedName>
</protein>
<reference evidence="1 2" key="1">
    <citation type="submission" date="2014-03" db="EMBL/GenBank/DDBJ databases">
        <title>Whole genome sequence of Novosphingobium resinovorum KF1.</title>
        <authorList>
            <person name="Gan H.M."/>
            <person name="Gan H.Y."/>
            <person name="Chew T.H."/>
            <person name="Savka M.A."/>
        </authorList>
    </citation>
    <scope>NUCLEOTIDE SEQUENCE [LARGE SCALE GENOMIC DNA]</scope>
    <source>
        <strain evidence="1 2">KF1</strain>
    </source>
</reference>
<dbReference type="Gene3D" id="2.40.160.10">
    <property type="entry name" value="Porin"/>
    <property type="match status" value="1"/>
</dbReference>
<proteinExistence type="predicted"/>
<dbReference type="EMBL" id="JFYZ01000012">
    <property type="protein sequence ID" value="EZP81403.1"/>
    <property type="molecule type" value="Genomic_DNA"/>
</dbReference>
<dbReference type="PATRIC" id="fig|158500.4.peg.2678"/>
<evidence type="ECO:0000313" key="2">
    <source>
        <dbReference type="Proteomes" id="UP000024329"/>
    </source>
</evidence>